<dbReference type="Proteomes" id="UP000265768">
    <property type="component" value="Unassembled WGS sequence"/>
</dbReference>
<evidence type="ECO:0000313" key="1">
    <source>
        <dbReference type="EMBL" id="RJL31661.1"/>
    </source>
</evidence>
<name>A0A3A4ARD1_9ACTN</name>
<organism evidence="1 2">
    <name type="scientific">Bailinhaonella thermotolerans</name>
    <dbReference type="NCBI Taxonomy" id="1070861"/>
    <lineage>
        <taxon>Bacteria</taxon>
        <taxon>Bacillati</taxon>
        <taxon>Actinomycetota</taxon>
        <taxon>Actinomycetes</taxon>
        <taxon>Streptosporangiales</taxon>
        <taxon>Streptosporangiaceae</taxon>
        <taxon>Bailinhaonella</taxon>
    </lineage>
</organism>
<proteinExistence type="predicted"/>
<comment type="caution">
    <text evidence="1">The sequence shown here is derived from an EMBL/GenBank/DDBJ whole genome shotgun (WGS) entry which is preliminary data.</text>
</comment>
<keyword evidence="2" id="KW-1185">Reference proteome</keyword>
<dbReference type="RefSeq" id="WP_119927690.1">
    <property type="nucleotide sequence ID" value="NZ_QZEY01000006.1"/>
</dbReference>
<gene>
    <name evidence="1" type="ORF">D5H75_18290</name>
</gene>
<evidence type="ECO:0000313" key="2">
    <source>
        <dbReference type="Proteomes" id="UP000265768"/>
    </source>
</evidence>
<dbReference type="AlphaFoldDB" id="A0A3A4ARD1"/>
<sequence length="248" mass="27404">MELKILNPQPRYRMVPFQEPSPNGYIHLAAAVRPPSGRVPRPGTGAGKQALLARLKTLAHDLDDLGDVVKATVYRAVVIPPVVTGYARIAAARPARYDVVVLVETATPDVIGAVEDSEPYRQMLQAVQGVTKDVHVMNARCARRLGDVDKNRQGLFLFNYFVAEDPGVALELWEHLAGWFVVETGLDNSTLLQPIGESAYTFVNHARWDVSFPRFAARAFAKPSFRSYVSANLLLNRTGSMPAFYRLA</sequence>
<accession>A0A3A4ARD1</accession>
<reference evidence="1 2" key="1">
    <citation type="submission" date="2018-09" db="EMBL/GenBank/DDBJ databases">
        <title>YIM 75507 draft genome.</title>
        <authorList>
            <person name="Tang S."/>
            <person name="Feng Y."/>
        </authorList>
    </citation>
    <scope>NUCLEOTIDE SEQUENCE [LARGE SCALE GENOMIC DNA]</scope>
    <source>
        <strain evidence="1 2">YIM 75507</strain>
    </source>
</reference>
<dbReference type="OrthoDB" id="2987568at2"/>
<dbReference type="EMBL" id="QZEY01000006">
    <property type="protein sequence ID" value="RJL31661.1"/>
    <property type="molecule type" value="Genomic_DNA"/>
</dbReference>
<protein>
    <submittedName>
        <fullName evidence="1">Uncharacterized protein</fullName>
    </submittedName>
</protein>